<comment type="caution">
    <text evidence="2">The sequence shown here is derived from an EMBL/GenBank/DDBJ whole genome shotgun (WGS) entry which is preliminary data.</text>
</comment>
<protein>
    <recommendedName>
        <fullName evidence="1">HD-GYP domain-containing protein</fullName>
    </recommendedName>
</protein>
<dbReference type="Pfam" id="PF13487">
    <property type="entry name" value="HD_5"/>
    <property type="match status" value="1"/>
</dbReference>
<sequence length="347" mass="39161">MRVHVMDLKAGDFLRMDTFSSTGLHVLPKGSRLQSEEIAKLIQHGVDYVDIEDVREAEAAPTSRSSIIQAVAANFDNSIEGFESVYMEALTKGSFNQTVVDDILQPTLLTLDKHKDVVSLLLLLDRDDNYTYNHSLQVGMLSYYISSWLGYSKRECYEIGRAGYLIDIGKCRINPTILNKPGKLTPEEYEEVKLHTIYGQEIINNSMNDPFTALVALQHHEREDGSGYPHNLTKSDIHPYAQIAAVADIYSAMTSHRVYQSKQELISVMREINSLSFGKLNGRPVQAFIQHLMPNFIGKKVLLSTGDMGVIIMNNPLDVFRPLVQSEGKFLDLSRERQIAVVEIYME</sequence>
<dbReference type="Gene3D" id="1.10.3210.10">
    <property type="entry name" value="Hypothetical protein af1432"/>
    <property type="match status" value="1"/>
</dbReference>
<dbReference type="PROSITE" id="PS51832">
    <property type="entry name" value="HD_GYP"/>
    <property type="match status" value="1"/>
</dbReference>
<name>A0ABN8GE49_9BACL</name>
<organism evidence="2 3">
    <name type="scientific">Paenibacillus auburnensis</name>
    <dbReference type="NCBI Taxonomy" id="2905649"/>
    <lineage>
        <taxon>Bacteria</taxon>
        <taxon>Bacillati</taxon>
        <taxon>Bacillota</taxon>
        <taxon>Bacilli</taxon>
        <taxon>Bacillales</taxon>
        <taxon>Paenibacillaceae</taxon>
        <taxon>Paenibacillus</taxon>
    </lineage>
</organism>
<dbReference type="PANTHER" id="PTHR43155">
    <property type="entry name" value="CYCLIC DI-GMP PHOSPHODIESTERASE PA4108-RELATED"/>
    <property type="match status" value="1"/>
</dbReference>
<dbReference type="Proteomes" id="UP000838324">
    <property type="component" value="Unassembled WGS sequence"/>
</dbReference>
<dbReference type="InterPro" id="IPR037522">
    <property type="entry name" value="HD_GYP_dom"/>
</dbReference>
<accession>A0ABN8GE49</accession>
<evidence type="ECO:0000313" key="2">
    <source>
        <dbReference type="EMBL" id="CAH1204888.1"/>
    </source>
</evidence>
<dbReference type="RefSeq" id="WP_236333595.1">
    <property type="nucleotide sequence ID" value="NZ_CAKMMG010000002.1"/>
</dbReference>
<dbReference type="InterPro" id="IPR003607">
    <property type="entry name" value="HD/PDEase_dom"/>
</dbReference>
<proteinExistence type="predicted"/>
<feature type="domain" description="HD-GYP" evidence="1">
    <location>
        <begin position="109"/>
        <end position="304"/>
    </location>
</feature>
<reference evidence="2" key="1">
    <citation type="submission" date="2022-01" db="EMBL/GenBank/DDBJ databases">
        <authorList>
            <person name="Criscuolo A."/>
        </authorList>
    </citation>
    <scope>NUCLEOTIDE SEQUENCE</scope>
    <source>
        <strain evidence="2">CIP111892</strain>
    </source>
</reference>
<dbReference type="CDD" id="cd00077">
    <property type="entry name" value="HDc"/>
    <property type="match status" value="1"/>
</dbReference>
<evidence type="ECO:0000313" key="3">
    <source>
        <dbReference type="Proteomes" id="UP000838324"/>
    </source>
</evidence>
<dbReference type="PANTHER" id="PTHR43155:SF2">
    <property type="entry name" value="CYCLIC DI-GMP PHOSPHODIESTERASE PA4108"/>
    <property type="match status" value="1"/>
</dbReference>
<dbReference type="SUPFAM" id="SSF109604">
    <property type="entry name" value="HD-domain/PDEase-like"/>
    <property type="match status" value="1"/>
</dbReference>
<keyword evidence="3" id="KW-1185">Reference proteome</keyword>
<dbReference type="SMART" id="SM00471">
    <property type="entry name" value="HDc"/>
    <property type="match status" value="1"/>
</dbReference>
<evidence type="ECO:0000259" key="1">
    <source>
        <dbReference type="PROSITE" id="PS51832"/>
    </source>
</evidence>
<gene>
    <name evidence="2" type="ORF">PAECIP111892_02574</name>
</gene>
<dbReference type="EMBL" id="CAKMMG010000002">
    <property type="protein sequence ID" value="CAH1204888.1"/>
    <property type="molecule type" value="Genomic_DNA"/>
</dbReference>